<evidence type="ECO:0000313" key="1">
    <source>
        <dbReference type="EMBL" id="RSJ67921.1"/>
    </source>
</evidence>
<dbReference type="EMBL" id="RJPJ01000003">
    <property type="protein sequence ID" value="RSJ67921.1"/>
    <property type="molecule type" value="Genomic_DNA"/>
</dbReference>
<comment type="caution">
    <text evidence="1">The sequence shown here is derived from an EMBL/GenBank/DDBJ whole genome shotgun (WGS) entry which is preliminary data.</text>
</comment>
<sequence length="38" mass="4461">MVASNTEYFMSDMDDKTHCFYISFDLGDDGEIYQKIDD</sequence>
<dbReference type="AlphaFoldDB" id="A0A3R9LJQ0"/>
<gene>
    <name evidence="1" type="ORF">D8802_02765</name>
</gene>
<evidence type="ECO:0000313" key="2">
    <source>
        <dbReference type="Proteomes" id="UP000280182"/>
    </source>
</evidence>
<dbReference type="Proteomes" id="UP000280182">
    <property type="component" value="Unassembled WGS sequence"/>
</dbReference>
<reference evidence="1 2" key="1">
    <citation type="submission" date="2018-11" db="EMBL/GenBank/DDBJ databases">
        <title>Species Designations Belie Phenotypic and Genotypic Heterogeneity in Oral Streptococci.</title>
        <authorList>
            <person name="Velsko I."/>
        </authorList>
    </citation>
    <scope>NUCLEOTIDE SEQUENCE [LARGE SCALE GENOMIC DNA]</scope>
    <source>
        <strain evidence="1 2">BCC12</strain>
    </source>
</reference>
<proteinExistence type="predicted"/>
<accession>A0A3R9LJQ0</accession>
<organism evidence="1 2">
    <name type="scientific">Streptococcus oralis</name>
    <dbReference type="NCBI Taxonomy" id="1303"/>
    <lineage>
        <taxon>Bacteria</taxon>
        <taxon>Bacillati</taxon>
        <taxon>Bacillota</taxon>
        <taxon>Bacilli</taxon>
        <taxon>Lactobacillales</taxon>
        <taxon>Streptococcaceae</taxon>
        <taxon>Streptococcus</taxon>
    </lineage>
</organism>
<protein>
    <submittedName>
        <fullName evidence="1">Uncharacterized protein</fullName>
    </submittedName>
</protein>
<name>A0A3R9LJQ0_STROR</name>